<reference evidence="3" key="1">
    <citation type="submission" date="2020-03" db="EMBL/GenBank/DDBJ databases">
        <title>Melopsittacus undulatus (budgerigar) genome, bMelUnd1, maternal haplotype with Z.</title>
        <authorList>
            <person name="Gedman G."/>
            <person name="Mountcastle J."/>
            <person name="Haase B."/>
            <person name="Formenti G."/>
            <person name="Wright T."/>
            <person name="Apodaca J."/>
            <person name="Pelan S."/>
            <person name="Chow W."/>
            <person name="Rhie A."/>
            <person name="Howe K."/>
            <person name="Fedrigo O."/>
            <person name="Jarvis E.D."/>
        </authorList>
    </citation>
    <scope>NUCLEOTIDE SEQUENCE [LARGE SCALE GENOMIC DNA]</scope>
</reference>
<evidence type="ECO:0000313" key="4">
    <source>
        <dbReference type="Proteomes" id="UP000694405"/>
    </source>
</evidence>
<dbReference type="InterPro" id="IPR013106">
    <property type="entry name" value="Ig_V-set"/>
</dbReference>
<keyword evidence="2" id="KW-0391">Immunity</keyword>
<dbReference type="InterPro" id="IPR007110">
    <property type="entry name" value="Ig-like_dom"/>
</dbReference>
<dbReference type="InterPro" id="IPR050413">
    <property type="entry name" value="TCR_beta_variable"/>
</dbReference>
<dbReference type="PROSITE" id="PS50835">
    <property type="entry name" value="IG_LIKE"/>
    <property type="match status" value="1"/>
</dbReference>
<dbReference type="GO" id="GO:0002376">
    <property type="term" value="P:immune system process"/>
    <property type="evidence" value="ECO:0007669"/>
    <property type="project" value="UniProtKB-KW"/>
</dbReference>
<dbReference type="AlphaFoldDB" id="A0A8C6IRN2"/>
<dbReference type="InterPro" id="IPR036179">
    <property type="entry name" value="Ig-like_dom_sf"/>
</dbReference>
<keyword evidence="4" id="KW-1185">Reference proteome</keyword>
<dbReference type="SMART" id="SM00406">
    <property type="entry name" value="IGv"/>
    <property type="match status" value="1"/>
</dbReference>
<dbReference type="Ensembl" id="ENSMUNT00000001381.2">
    <property type="protein sequence ID" value="ENSMUNP00000001191.2"/>
    <property type="gene ID" value="ENSMUNG00000001030.2"/>
</dbReference>
<accession>A0A8V5FQN2</accession>
<dbReference type="PANTHER" id="PTHR23268:SF28">
    <property type="entry name" value="T CELL RECEPTOR BETA VARIABLE 19"/>
    <property type="match status" value="1"/>
</dbReference>
<dbReference type="Gene3D" id="2.60.40.10">
    <property type="entry name" value="Immunoglobulins"/>
    <property type="match status" value="1"/>
</dbReference>
<evidence type="ECO:0000313" key="3">
    <source>
        <dbReference type="Ensembl" id="ENSMUNP00000001191.2"/>
    </source>
</evidence>
<reference evidence="3" key="3">
    <citation type="submission" date="2025-09" db="UniProtKB">
        <authorList>
            <consortium name="Ensembl"/>
        </authorList>
    </citation>
    <scope>IDENTIFICATION</scope>
</reference>
<dbReference type="Proteomes" id="UP000694405">
    <property type="component" value="Chromosome 2"/>
</dbReference>
<dbReference type="Pfam" id="PF07686">
    <property type="entry name" value="V-set"/>
    <property type="match status" value="1"/>
</dbReference>
<reference evidence="3" key="2">
    <citation type="submission" date="2025-08" db="UniProtKB">
        <authorList>
            <consortium name="Ensembl"/>
        </authorList>
    </citation>
    <scope>IDENTIFICATION</scope>
</reference>
<dbReference type="PANTHER" id="PTHR23268">
    <property type="entry name" value="T-CELL RECEPTOR BETA CHAIN"/>
    <property type="match status" value="1"/>
</dbReference>
<accession>A0A8C6IRN2</accession>
<name>A0A8C6IRN2_MELUD</name>
<dbReference type="InterPro" id="IPR003599">
    <property type="entry name" value="Ig_sub"/>
</dbReference>
<dbReference type="GO" id="GO:0007166">
    <property type="term" value="P:cell surface receptor signaling pathway"/>
    <property type="evidence" value="ECO:0007669"/>
    <property type="project" value="TreeGrafter"/>
</dbReference>
<protein>
    <submittedName>
        <fullName evidence="3">Uncharacterized protein</fullName>
    </submittedName>
</protein>
<sequence length="145" mass="15873">VLLCLLGAAITQTSSLVLKEDDKATLTCSQNDNHPSMFWYLQQPGKGLQLIYYSTGPSQLFDGDFHTGYKAHRPNLSDFSLDISSVKMNYSAVYFCASSVNTALQSHFLSLHKPTISGSPCSSACHPPGKEMFPKVKSEPPLTQL</sequence>
<dbReference type="SUPFAM" id="SSF48726">
    <property type="entry name" value="Immunoglobulin"/>
    <property type="match status" value="1"/>
</dbReference>
<organism evidence="3 4">
    <name type="scientific">Melopsittacus undulatus</name>
    <name type="common">Budgerigar</name>
    <name type="synonym">Psittacus undulatus</name>
    <dbReference type="NCBI Taxonomy" id="13146"/>
    <lineage>
        <taxon>Eukaryota</taxon>
        <taxon>Metazoa</taxon>
        <taxon>Chordata</taxon>
        <taxon>Craniata</taxon>
        <taxon>Vertebrata</taxon>
        <taxon>Euteleostomi</taxon>
        <taxon>Archelosauria</taxon>
        <taxon>Archosauria</taxon>
        <taxon>Dinosauria</taxon>
        <taxon>Saurischia</taxon>
        <taxon>Theropoda</taxon>
        <taxon>Coelurosauria</taxon>
        <taxon>Aves</taxon>
        <taxon>Neognathae</taxon>
        <taxon>Neoaves</taxon>
        <taxon>Telluraves</taxon>
        <taxon>Australaves</taxon>
        <taxon>Psittaciformes</taxon>
        <taxon>Psittaculidae</taxon>
        <taxon>Melopsittacus</taxon>
    </lineage>
</organism>
<evidence type="ECO:0000256" key="1">
    <source>
        <dbReference type="ARBA" id="ARBA00022729"/>
    </source>
</evidence>
<evidence type="ECO:0000256" key="2">
    <source>
        <dbReference type="ARBA" id="ARBA00022859"/>
    </source>
</evidence>
<dbReference type="InterPro" id="IPR013783">
    <property type="entry name" value="Ig-like_fold"/>
</dbReference>
<proteinExistence type="predicted"/>
<dbReference type="SMART" id="SM00409">
    <property type="entry name" value="IG"/>
    <property type="match status" value="1"/>
</dbReference>
<keyword evidence="1" id="KW-0732">Signal</keyword>
<dbReference type="GO" id="GO:0005886">
    <property type="term" value="C:plasma membrane"/>
    <property type="evidence" value="ECO:0007669"/>
    <property type="project" value="TreeGrafter"/>
</dbReference>